<protein>
    <submittedName>
        <fullName evidence="1">Uncharacterized protein</fullName>
    </submittedName>
</protein>
<dbReference type="EMBL" id="CP139487">
    <property type="protein sequence ID" value="WPU63967.1"/>
    <property type="molecule type" value="Genomic_DNA"/>
</dbReference>
<organism evidence="1 2">
    <name type="scientific">Peredibacter starrii</name>
    <dbReference type="NCBI Taxonomy" id="28202"/>
    <lineage>
        <taxon>Bacteria</taxon>
        <taxon>Pseudomonadati</taxon>
        <taxon>Bdellovibrionota</taxon>
        <taxon>Bacteriovoracia</taxon>
        <taxon>Bacteriovoracales</taxon>
        <taxon>Bacteriovoracaceae</taxon>
        <taxon>Peredibacter</taxon>
    </lineage>
</organism>
<evidence type="ECO:0000313" key="1">
    <source>
        <dbReference type="EMBL" id="WPU63967.1"/>
    </source>
</evidence>
<dbReference type="RefSeq" id="WP_321391730.1">
    <property type="nucleotide sequence ID" value="NZ_CP139487.1"/>
</dbReference>
<evidence type="ECO:0000313" key="2">
    <source>
        <dbReference type="Proteomes" id="UP001324634"/>
    </source>
</evidence>
<gene>
    <name evidence="1" type="ORF">SOO65_14825</name>
</gene>
<reference evidence="1 2" key="1">
    <citation type="submission" date="2023-11" db="EMBL/GenBank/DDBJ databases">
        <title>Peredibacter starrii A3.12.</title>
        <authorList>
            <person name="Mitchell R.J."/>
        </authorList>
    </citation>
    <scope>NUCLEOTIDE SEQUENCE [LARGE SCALE GENOMIC DNA]</scope>
    <source>
        <strain evidence="1 2">A3.12</strain>
    </source>
</reference>
<dbReference type="PROSITE" id="PS51257">
    <property type="entry name" value="PROKAR_LIPOPROTEIN"/>
    <property type="match status" value="1"/>
</dbReference>
<keyword evidence="2" id="KW-1185">Reference proteome</keyword>
<sequence length="259" mass="27113">MKNSVVRFITLVVLSIFVVSCGNAPSNVLSGVKVETTTRDNDVWMSFAADLNLGAMSFASVSLPILHPRGQTQIGQLELISGFSGQNQLKVSVNLTEVADVNMTQATLPNGNMIPMIANNPTIAINIGNGAKVYLTLSETVTAIGVAVPISAFDSIGASLPGLNFFPVVNSGNVVGTAGIFTGAGAGKSGIAVVADVSKIVNLGQLMPSQASTFAIQAEQARSSLRLDYRSQSGSASQKSALDNMIYKLHQKKAILRMR</sequence>
<dbReference type="KEGG" id="psti:SOO65_14825"/>
<dbReference type="AlphaFoldDB" id="A0AAX4HKZ6"/>
<dbReference type="Proteomes" id="UP001324634">
    <property type="component" value="Chromosome"/>
</dbReference>
<accession>A0AAX4HKZ6</accession>
<proteinExistence type="predicted"/>
<name>A0AAX4HKZ6_9BACT</name>